<keyword evidence="3" id="KW-1185">Reference proteome</keyword>
<accession>A0AAN6S1Q8</accession>
<proteinExistence type="predicted"/>
<organism evidence="2 3">
    <name type="scientific">Diplogelasinospora grovesii</name>
    <dbReference type="NCBI Taxonomy" id="303347"/>
    <lineage>
        <taxon>Eukaryota</taxon>
        <taxon>Fungi</taxon>
        <taxon>Dikarya</taxon>
        <taxon>Ascomycota</taxon>
        <taxon>Pezizomycotina</taxon>
        <taxon>Sordariomycetes</taxon>
        <taxon>Sordariomycetidae</taxon>
        <taxon>Sordariales</taxon>
        <taxon>Diplogelasinosporaceae</taxon>
        <taxon>Diplogelasinospora</taxon>
    </lineage>
</organism>
<gene>
    <name evidence="2" type="ORF">QBC46DRAFT_357343</name>
</gene>
<dbReference type="InterPro" id="IPR036514">
    <property type="entry name" value="SGNH_hydro_sf"/>
</dbReference>
<reference evidence="3" key="1">
    <citation type="journal article" date="2023" name="Mol. Phylogenet. Evol.">
        <title>Genome-scale phylogeny and comparative genomics of the fungal order Sordariales.</title>
        <authorList>
            <person name="Hensen N."/>
            <person name="Bonometti L."/>
            <person name="Westerberg I."/>
            <person name="Brannstrom I.O."/>
            <person name="Guillou S."/>
            <person name="Cros-Aarteil S."/>
            <person name="Calhoun S."/>
            <person name="Haridas S."/>
            <person name="Kuo A."/>
            <person name="Mondo S."/>
            <person name="Pangilinan J."/>
            <person name="Riley R."/>
            <person name="LaButti K."/>
            <person name="Andreopoulos B."/>
            <person name="Lipzen A."/>
            <person name="Chen C."/>
            <person name="Yan M."/>
            <person name="Daum C."/>
            <person name="Ng V."/>
            <person name="Clum A."/>
            <person name="Steindorff A."/>
            <person name="Ohm R.A."/>
            <person name="Martin F."/>
            <person name="Silar P."/>
            <person name="Natvig D.O."/>
            <person name="Lalanne C."/>
            <person name="Gautier V."/>
            <person name="Ament-Velasquez S.L."/>
            <person name="Kruys A."/>
            <person name="Hutchinson M.I."/>
            <person name="Powell A.J."/>
            <person name="Barry K."/>
            <person name="Miller A.N."/>
            <person name="Grigoriev I.V."/>
            <person name="Debuchy R."/>
            <person name="Gladieux P."/>
            <person name="Hiltunen Thoren M."/>
            <person name="Johannesson H."/>
        </authorList>
    </citation>
    <scope>NUCLEOTIDE SEQUENCE [LARGE SCALE GENOMIC DNA]</scope>
    <source>
        <strain evidence="3">CBS 340.73</strain>
    </source>
</reference>
<evidence type="ECO:0000313" key="3">
    <source>
        <dbReference type="Proteomes" id="UP001303473"/>
    </source>
</evidence>
<name>A0AAN6S1Q8_9PEZI</name>
<dbReference type="EMBL" id="MU853878">
    <property type="protein sequence ID" value="KAK3936606.1"/>
    <property type="molecule type" value="Genomic_DNA"/>
</dbReference>
<feature type="compositionally biased region" description="Low complexity" evidence="1">
    <location>
        <begin position="433"/>
        <end position="453"/>
    </location>
</feature>
<sequence>MLANGLHYSSMEQPYLPNFGLHALFAPQGLSDVAFGSTTSIWHWTTNTNGEQVQVQIEVDNVTFYYENEEEEDDEVDAGLRIVVFGEDDVATPARTSGDENKARLPGWTEALCEELECSQYLSFVPTFDTPRHSMISNGLYALAVEQVLNETEQNNNSPGKDYSFQPENYPVIWTLPDLDKQINAFLTTKKPRTPPTETLWVFTFGAWDIWSLASMPLDISKPLIGPLTDHIFGRIERLYQSALDEQSVAWSDIYSDLRRSNSSATNATAGNDGELKAQTDAVRNGTGMFRVLVPNLFDPSLTPGWRNMRPTLSEVHSKAEQMRNAAALTIEWNMQLRNKMEAWVRTPDPEPEVLGLGEAPSEEEAADGAQNPAQPGSEVKFDQGVAIPPPNDSLPVPARKGVNPVIGGQNHVTPAQSTHRRQRRRRDGETSEAATVAQEAEPAAGGPAPRRQYPLRDGIIYDMPEYLMDVIVDRQFRNAGIEDAKGTGKKPTNQGFLEVWLPCIDETPAAEDVDVDVDSGEDDRSDTAYERRRSAPNIQGRTINQHRSHNTTSSGSVNVASESEGETSMMCEAPHEHLFYTPFTVSSRAIAEIAHQAADMVRRNETVRARWKTLRLPGLHGLGS</sequence>
<feature type="region of interest" description="Disordered" evidence="1">
    <location>
        <begin position="511"/>
        <end position="569"/>
    </location>
</feature>
<dbReference type="AlphaFoldDB" id="A0AAN6S1Q8"/>
<feature type="compositionally biased region" description="Polar residues" evidence="1">
    <location>
        <begin position="551"/>
        <end position="562"/>
    </location>
</feature>
<dbReference type="Gene3D" id="3.40.50.1110">
    <property type="entry name" value="SGNH hydrolase"/>
    <property type="match status" value="1"/>
</dbReference>
<dbReference type="Proteomes" id="UP001303473">
    <property type="component" value="Unassembled WGS sequence"/>
</dbReference>
<comment type="caution">
    <text evidence="2">The sequence shown here is derived from an EMBL/GenBank/DDBJ whole genome shotgun (WGS) entry which is preliminary data.</text>
</comment>
<feature type="compositionally biased region" description="Acidic residues" evidence="1">
    <location>
        <begin position="511"/>
        <end position="525"/>
    </location>
</feature>
<evidence type="ECO:0000313" key="2">
    <source>
        <dbReference type="EMBL" id="KAK3936606.1"/>
    </source>
</evidence>
<protein>
    <submittedName>
        <fullName evidence="2">Uncharacterized protein</fullName>
    </submittedName>
</protein>
<feature type="region of interest" description="Disordered" evidence="1">
    <location>
        <begin position="348"/>
        <end position="455"/>
    </location>
</feature>
<evidence type="ECO:0000256" key="1">
    <source>
        <dbReference type="SAM" id="MobiDB-lite"/>
    </source>
</evidence>